<proteinExistence type="predicted"/>
<reference evidence="2" key="2">
    <citation type="submission" date="2017-02" db="UniProtKB">
        <authorList>
            <consortium name="WormBaseParasite"/>
        </authorList>
    </citation>
    <scope>IDENTIFICATION</scope>
</reference>
<evidence type="ECO:0000313" key="1">
    <source>
        <dbReference type="Proteomes" id="UP000035642"/>
    </source>
</evidence>
<accession>A0A0K0CUC7</accession>
<dbReference type="Proteomes" id="UP000035642">
    <property type="component" value="Unassembled WGS sequence"/>
</dbReference>
<organism evidence="1 2">
    <name type="scientific">Angiostrongylus cantonensis</name>
    <name type="common">Rat lungworm</name>
    <dbReference type="NCBI Taxonomy" id="6313"/>
    <lineage>
        <taxon>Eukaryota</taxon>
        <taxon>Metazoa</taxon>
        <taxon>Ecdysozoa</taxon>
        <taxon>Nematoda</taxon>
        <taxon>Chromadorea</taxon>
        <taxon>Rhabditida</taxon>
        <taxon>Rhabditina</taxon>
        <taxon>Rhabditomorpha</taxon>
        <taxon>Strongyloidea</taxon>
        <taxon>Metastrongylidae</taxon>
        <taxon>Angiostrongylus</taxon>
    </lineage>
</organism>
<dbReference type="AlphaFoldDB" id="A0A0K0CUC7"/>
<reference evidence="1" key="1">
    <citation type="submission" date="2012-09" db="EMBL/GenBank/DDBJ databases">
        <authorList>
            <person name="Martin A.A."/>
        </authorList>
    </citation>
    <scope>NUCLEOTIDE SEQUENCE</scope>
</reference>
<keyword evidence="1" id="KW-1185">Reference proteome</keyword>
<name>A0A0K0CUC7_ANGCA</name>
<sequence>MVSLRIEEGSIKQHTTAMGKNLILFSVLMEYPILKVPFNVGTEHKEAKASPVDIRAKLSKDFGISLIIGGVRTDFPCVNVGT</sequence>
<protein>
    <submittedName>
        <fullName evidence="2">BATS domain-containing protein</fullName>
    </submittedName>
</protein>
<evidence type="ECO:0000313" key="2">
    <source>
        <dbReference type="WBParaSite" id="ACAC_0000080801-mRNA-1"/>
    </source>
</evidence>
<dbReference type="WBParaSite" id="ACAC_0000080801-mRNA-1">
    <property type="protein sequence ID" value="ACAC_0000080801-mRNA-1"/>
    <property type="gene ID" value="ACAC_0000080801"/>
</dbReference>